<dbReference type="RefSeq" id="WP_177238486.1">
    <property type="nucleotide sequence ID" value="NZ_FOUY01000013.1"/>
</dbReference>
<accession>A0A1I4YKV1</accession>
<proteinExistence type="predicted"/>
<dbReference type="Proteomes" id="UP000199614">
    <property type="component" value="Unassembled WGS sequence"/>
</dbReference>
<reference evidence="2 3" key="1">
    <citation type="submission" date="2016-10" db="EMBL/GenBank/DDBJ databases">
        <authorList>
            <person name="de Groot N.N."/>
        </authorList>
    </citation>
    <scope>NUCLEOTIDE SEQUENCE [LARGE SCALE GENOMIC DNA]</scope>
    <source>
        <strain evidence="2 3">CGMCC 4.1877</strain>
    </source>
</reference>
<evidence type="ECO:0000313" key="3">
    <source>
        <dbReference type="Proteomes" id="UP000199614"/>
    </source>
</evidence>
<keyword evidence="3" id="KW-1185">Reference proteome</keyword>
<protein>
    <submittedName>
        <fullName evidence="2">Uncharacterized protein</fullName>
    </submittedName>
</protein>
<gene>
    <name evidence="2" type="ORF">SAMN05216207_1013136</name>
</gene>
<dbReference type="AlphaFoldDB" id="A0A1I4YKV1"/>
<dbReference type="EMBL" id="FOUY01000013">
    <property type="protein sequence ID" value="SFN38682.1"/>
    <property type="molecule type" value="Genomic_DNA"/>
</dbReference>
<evidence type="ECO:0000256" key="1">
    <source>
        <dbReference type="SAM" id="MobiDB-lite"/>
    </source>
</evidence>
<sequence>MTPIPTPEQTRNLPAAQDERPTTGEGTSDLATVPDLVDIWGNDSFPASDAPANW</sequence>
<feature type="region of interest" description="Disordered" evidence="1">
    <location>
        <begin position="1"/>
        <end position="32"/>
    </location>
</feature>
<name>A0A1I4YKV1_PSUAM</name>
<evidence type="ECO:0000313" key="2">
    <source>
        <dbReference type="EMBL" id="SFN38682.1"/>
    </source>
</evidence>
<organism evidence="2 3">
    <name type="scientific">Pseudonocardia ammonioxydans</name>
    <dbReference type="NCBI Taxonomy" id="260086"/>
    <lineage>
        <taxon>Bacteria</taxon>
        <taxon>Bacillati</taxon>
        <taxon>Actinomycetota</taxon>
        <taxon>Actinomycetes</taxon>
        <taxon>Pseudonocardiales</taxon>
        <taxon>Pseudonocardiaceae</taxon>
        <taxon>Pseudonocardia</taxon>
    </lineage>
</organism>